<evidence type="ECO:0000313" key="3">
    <source>
        <dbReference type="Proteomes" id="UP000035088"/>
    </source>
</evidence>
<gene>
    <name evidence="2" type="ORF">GOARA_035_00180</name>
</gene>
<dbReference type="AlphaFoldDB" id="G7H087"/>
<organism evidence="2 3">
    <name type="scientific">Gordonia araii NBRC 100433</name>
    <dbReference type="NCBI Taxonomy" id="1073574"/>
    <lineage>
        <taxon>Bacteria</taxon>
        <taxon>Bacillati</taxon>
        <taxon>Actinomycetota</taxon>
        <taxon>Actinomycetes</taxon>
        <taxon>Mycobacteriales</taxon>
        <taxon>Gordoniaceae</taxon>
        <taxon>Gordonia</taxon>
    </lineage>
</organism>
<dbReference type="PROSITE" id="PS51819">
    <property type="entry name" value="VOC"/>
    <property type="match status" value="1"/>
</dbReference>
<evidence type="ECO:0000313" key="2">
    <source>
        <dbReference type="EMBL" id="GAB09262.1"/>
    </source>
</evidence>
<dbReference type="STRING" id="1073574.GOARA_035_00180"/>
<dbReference type="SUPFAM" id="SSF54593">
    <property type="entry name" value="Glyoxalase/Bleomycin resistance protein/Dihydroxybiphenyl dioxygenase"/>
    <property type="match status" value="1"/>
</dbReference>
<dbReference type="EMBL" id="BAEE01000035">
    <property type="protein sequence ID" value="GAB09262.1"/>
    <property type="molecule type" value="Genomic_DNA"/>
</dbReference>
<dbReference type="RefSeq" id="WP_007321339.1">
    <property type="nucleotide sequence ID" value="NZ_BAEE01000035.1"/>
</dbReference>
<keyword evidence="3" id="KW-1185">Reference proteome</keyword>
<proteinExistence type="predicted"/>
<dbReference type="InterPro" id="IPR029068">
    <property type="entry name" value="Glyas_Bleomycin-R_OHBP_Dase"/>
</dbReference>
<dbReference type="OrthoDB" id="3481284at2"/>
<name>G7H087_9ACTN</name>
<feature type="domain" description="VOC" evidence="1">
    <location>
        <begin position="7"/>
        <end position="135"/>
    </location>
</feature>
<comment type="caution">
    <text evidence="2">The sequence shown here is derived from an EMBL/GenBank/DDBJ whole genome shotgun (WGS) entry which is preliminary data.</text>
</comment>
<accession>G7H087</accession>
<reference evidence="2 3" key="1">
    <citation type="submission" date="2011-11" db="EMBL/GenBank/DDBJ databases">
        <title>Whole genome shotgun sequence of Gordonia araii NBRC 100433.</title>
        <authorList>
            <person name="Yoshida Y."/>
            <person name="Hosoyama A."/>
            <person name="Tsuchikane K."/>
            <person name="Katsumata H."/>
            <person name="Yamazaki S."/>
            <person name="Fujita N."/>
        </authorList>
    </citation>
    <scope>NUCLEOTIDE SEQUENCE [LARGE SCALE GENOMIC DNA]</scope>
    <source>
        <strain evidence="2 3">NBRC 100433</strain>
    </source>
</reference>
<sequence length="140" mass="14873">MPQPLTRIDSVVFPARDLDASIAFWSAALGREPDFRSDDFASFSTETVSIGLTKLPWVDEPVVFWDADDVDNAHRQLSELGSSTLVEVADGSLAPLGEGQPVDGVDPNTGVVDVPGAKLAVLRAPDNTLIALNQAVEGGW</sequence>
<dbReference type="Gene3D" id="3.10.180.10">
    <property type="entry name" value="2,3-Dihydroxybiphenyl 1,2-Dioxygenase, domain 1"/>
    <property type="match status" value="1"/>
</dbReference>
<dbReference type="InterPro" id="IPR004360">
    <property type="entry name" value="Glyas_Fos-R_dOase_dom"/>
</dbReference>
<protein>
    <recommendedName>
        <fullName evidence="1">VOC domain-containing protein</fullName>
    </recommendedName>
</protein>
<evidence type="ECO:0000259" key="1">
    <source>
        <dbReference type="PROSITE" id="PS51819"/>
    </source>
</evidence>
<dbReference type="InterPro" id="IPR037523">
    <property type="entry name" value="VOC_core"/>
</dbReference>
<dbReference type="Pfam" id="PF00903">
    <property type="entry name" value="Glyoxalase"/>
    <property type="match status" value="1"/>
</dbReference>
<dbReference type="Proteomes" id="UP000035088">
    <property type="component" value="Unassembled WGS sequence"/>
</dbReference>